<dbReference type="PROSITE" id="PS50294">
    <property type="entry name" value="WD_REPEATS_REGION"/>
    <property type="match status" value="1"/>
</dbReference>
<dbReference type="PANTHER" id="PTHR10709:SF2">
    <property type="entry name" value="ACTIN-RELATED PROTEIN 2_3 COMPLEX SUBUNIT"/>
    <property type="match status" value="1"/>
</dbReference>
<evidence type="ECO:0000256" key="9">
    <source>
        <dbReference type="ARBA" id="ARBA00041789"/>
    </source>
</evidence>
<evidence type="ECO:0000256" key="4">
    <source>
        <dbReference type="ARBA" id="ARBA00022574"/>
    </source>
</evidence>
<name>A0ABQ6MPQ6_9STRA</name>
<comment type="caution">
    <text evidence="11">The sequence shown here is derived from an EMBL/GenBank/DDBJ whole genome shotgun (WGS) entry which is preliminary data.</text>
</comment>
<evidence type="ECO:0000256" key="7">
    <source>
        <dbReference type="ARBA" id="ARBA00023212"/>
    </source>
</evidence>
<evidence type="ECO:0000313" key="12">
    <source>
        <dbReference type="Proteomes" id="UP001165060"/>
    </source>
</evidence>
<evidence type="ECO:0000256" key="6">
    <source>
        <dbReference type="ARBA" id="ARBA00023203"/>
    </source>
</evidence>
<dbReference type="InterPro" id="IPR036322">
    <property type="entry name" value="WD40_repeat_dom_sf"/>
</dbReference>
<dbReference type="EMBL" id="BRYB01003052">
    <property type="protein sequence ID" value="GMI29656.1"/>
    <property type="molecule type" value="Genomic_DNA"/>
</dbReference>
<gene>
    <name evidence="11" type="ORF">TeGR_g12876</name>
</gene>
<keyword evidence="6" id="KW-0009">Actin-binding</keyword>
<dbReference type="Gene3D" id="2.130.10.10">
    <property type="entry name" value="YVTN repeat-like/Quinoprotein amine dehydrogenase"/>
    <property type="match status" value="1"/>
</dbReference>
<dbReference type="Pfam" id="PF00400">
    <property type="entry name" value="WD40"/>
    <property type="match status" value="2"/>
</dbReference>
<dbReference type="PROSITE" id="PS50082">
    <property type="entry name" value="WD_REPEATS_2"/>
    <property type="match status" value="1"/>
</dbReference>
<protein>
    <recommendedName>
        <fullName evidence="8">Arp2/3 complex 41 kDa subunit</fullName>
    </recommendedName>
    <alternativeName>
        <fullName evidence="9">p41-ARC</fullName>
    </alternativeName>
</protein>
<keyword evidence="3" id="KW-0963">Cytoplasm</keyword>
<comment type="similarity">
    <text evidence="2">Belongs to the WD repeat ARPC1 family.</text>
</comment>
<evidence type="ECO:0000256" key="8">
    <source>
        <dbReference type="ARBA" id="ARBA00041244"/>
    </source>
</evidence>
<evidence type="ECO:0000256" key="1">
    <source>
        <dbReference type="ARBA" id="ARBA00004245"/>
    </source>
</evidence>
<feature type="repeat" description="WD" evidence="10">
    <location>
        <begin position="72"/>
        <end position="104"/>
    </location>
</feature>
<sequence>MIVTCSHDRNAFVWTNDGTTWKPSLVILRIDRAALDVKWSPDGKKFAVASGSKCVPVCYFEAEHDWWVSKMIKKHKSTVTKVAWHPNSQLLATGSTDFKARVFSTYVRQVDDAQDASTFPAAAFGEQCWETGAHGWVNSVCWSPSGSALAWAGQDSSLSVVDFSGGVEAASPDVLRFRELPMEDLLFCSEKCVVGVGHEMNPLVFSKKGSSWAFERKLELKKEAKKVEAKAGGVAAARALFQNRTDKGQDSAQATDTLDTTHEASICCIKSTCSDRTIRSFTTSGSDGKIAFWEMGELELDMAALGL</sequence>
<comment type="subcellular location">
    <subcellularLocation>
        <location evidence="1">Cytoplasm</location>
        <location evidence="1">Cytoskeleton</location>
    </subcellularLocation>
</comment>
<evidence type="ECO:0000256" key="2">
    <source>
        <dbReference type="ARBA" id="ARBA00006260"/>
    </source>
</evidence>
<proteinExistence type="inferred from homology"/>
<keyword evidence="12" id="KW-1185">Reference proteome</keyword>
<evidence type="ECO:0000256" key="3">
    <source>
        <dbReference type="ARBA" id="ARBA00022490"/>
    </source>
</evidence>
<keyword evidence="7" id="KW-0206">Cytoskeleton</keyword>
<keyword evidence="4 10" id="KW-0853">WD repeat</keyword>
<dbReference type="InterPro" id="IPR015943">
    <property type="entry name" value="WD40/YVTN_repeat-like_dom_sf"/>
</dbReference>
<reference evidence="11 12" key="1">
    <citation type="journal article" date="2023" name="Commun. Biol.">
        <title>Genome analysis of Parmales, the sister group of diatoms, reveals the evolutionary specialization of diatoms from phago-mixotrophs to photoautotrophs.</title>
        <authorList>
            <person name="Ban H."/>
            <person name="Sato S."/>
            <person name="Yoshikawa S."/>
            <person name="Yamada K."/>
            <person name="Nakamura Y."/>
            <person name="Ichinomiya M."/>
            <person name="Sato N."/>
            <person name="Blanc-Mathieu R."/>
            <person name="Endo H."/>
            <person name="Kuwata A."/>
            <person name="Ogata H."/>
        </authorList>
    </citation>
    <scope>NUCLEOTIDE SEQUENCE [LARGE SCALE GENOMIC DNA]</scope>
</reference>
<dbReference type="InterPro" id="IPR017383">
    <property type="entry name" value="ARPC1"/>
</dbReference>
<keyword evidence="5" id="KW-0677">Repeat</keyword>
<dbReference type="SUPFAM" id="SSF50978">
    <property type="entry name" value="WD40 repeat-like"/>
    <property type="match status" value="1"/>
</dbReference>
<evidence type="ECO:0000256" key="10">
    <source>
        <dbReference type="PROSITE-ProRule" id="PRU00221"/>
    </source>
</evidence>
<organism evidence="11 12">
    <name type="scientific">Tetraparma gracilis</name>
    <dbReference type="NCBI Taxonomy" id="2962635"/>
    <lineage>
        <taxon>Eukaryota</taxon>
        <taxon>Sar</taxon>
        <taxon>Stramenopiles</taxon>
        <taxon>Ochrophyta</taxon>
        <taxon>Bolidophyceae</taxon>
        <taxon>Parmales</taxon>
        <taxon>Triparmaceae</taxon>
        <taxon>Tetraparma</taxon>
    </lineage>
</organism>
<dbReference type="SMART" id="SM00320">
    <property type="entry name" value="WD40"/>
    <property type="match status" value="4"/>
</dbReference>
<evidence type="ECO:0000313" key="11">
    <source>
        <dbReference type="EMBL" id="GMI29656.1"/>
    </source>
</evidence>
<dbReference type="InterPro" id="IPR001680">
    <property type="entry name" value="WD40_rpt"/>
</dbReference>
<dbReference type="PANTHER" id="PTHR10709">
    <property type="entry name" value="ACTIN-RELATED PROTEIN 2/3 COMPLEX SUBUNIT 1"/>
    <property type="match status" value="1"/>
</dbReference>
<evidence type="ECO:0000256" key="5">
    <source>
        <dbReference type="ARBA" id="ARBA00022737"/>
    </source>
</evidence>
<accession>A0ABQ6MPQ6</accession>
<dbReference type="Proteomes" id="UP001165060">
    <property type="component" value="Unassembled WGS sequence"/>
</dbReference>